<keyword evidence="3" id="KW-1185">Reference proteome</keyword>
<reference evidence="2 3" key="1">
    <citation type="submission" date="2020-06" db="EMBL/GenBank/DDBJ databases">
        <authorList>
            <person name="Li R."/>
            <person name="Bekaert M."/>
        </authorList>
    </citation>
    <scope>NUCLEOTIDE SEQUENCE [LARGE SCALE GENOMIC DNA]</scope>
    <source>
        <strain evidence="3">wild</strain>
    </source>
</reference>
<dbReference type="Proteomes" id="UP000507470">
    <property type="component" value="Unassembled WGS sequence"/>
</dbReference>
<gene>
    <name evidence="2" type="ORF">MCOR_31735</name>
</gene>
<evidence type="ECO:0000313" key="3">
    <source>
        <dbReference type="Proteomes" id="UP000507470"/>
    </source>
</evidence>
<feature type="domain" description="EGF-like" evidence="1">
    <location>
        <begin position="139"/>
        <end position="166"/>
    </location>
</feature>
<sequence>MPYDLNILTITSFPLEEKKRRYQRAMQKLVNKVNNNQAKETRRKDHLYASKRYTENQFEQLNMNQTITWLEVENIKNEYIKTTSANFTLLETKDLEGTLKKDHSYDFKEPGVLENSIHLLLKNCSNNTTNYNCKLLFMNCSKHCIKCVSQGVCKGCEVGFYGQTCHLKCLINCGADGCNQHTGKCDGSGGKDDKFKQRGITTTSFDDETRETIDFEGRPYKTHRADLGDNNYTDLMDNVTLKNCTNNTIDNNGGLWLKNCSNNSVDEDDIFKNCSNRCIECRDWECKGCKIGFYGQHCHLRCVLDCGVEGCYQFTGKCQGILNDETNSNSLIKSSLNKYRSLLRLFTNNLQYCTVCLMYDF</sequence>
<dbReference type="EMBL" id="CACVKT020005672">
    <property type="protein sequence ID" value="CAC5397282.1"/>
    <property type="molecule type" value="Genomic_DNA"/>
</dbReference>
<proteinExistence type="predicted"/>
<dbReference type="SMART" id="SM00181">
    <property type="entry name" value="EGF"/>
    <property type="match status" value="2"/>
</dbReference>
<dbReference type="OrthoDB" id="27819at2759"/>
<organism evidence="2 3">
    <name type="scientific">Mytilus coruscus</name>
    <name type="common">Sea mussel</name>
    <dbReference type="NCBI Taxonomy" id="42192"/>
    <lineage>
        <taxon>Eukaryota</taxon>
        <taxon>Metazoa</taxon>
        <taxon>Spiralia</taxon>
        <taxon>Lophotrochozoa</taxon>
        <taxon>Mollusca</taxon>
        <taxon>Bivalvia</taxon>
        <taxon>Autobranchia</taxon>
        <taxon>Pteriomorphia</taxon>
        <taxon>Mytilida</taxon>
        <taxon>Mytiloidea</taxon>
        <taxon>Mytilidae</taxon>
        <taxon>Mytilinae</taxon>
        <taxon>Mytilus</taxon>
    </lineage>
</organism>
<dbReference type="AlphaFoldDB" id="A0A6J8CQW5"/>
<dbReference type="InterPro" id="IPR000742">
    <property type="entry name" value="EGF"/>
</dbReference>
<name>A0A6J8CQW5_MYTCO</name>
<accession>A0A6J8CQW5</accession>
<evidence type="ECO:0000259" key="1">
    <source>
        <dbReference type="SMART" id="SM00181"/>
    </source>
</evidence>
<protein>
    <recommendedName>
        <fullName evidence="1">EGF-like domain-containing protein</fullName>
    </recommendedName>
</protein>
<feature type="domain" description="EGF-like" evidence="1">
    <location>
        <begin position="259"/>
        <end position="299"/>
    </location>
</feature>
<evidence type="ECO:0000313" key="2">
    <source>
        <dbReference type="EMBL" id="CAC5397282.1"/>
    </source>
</evidence>